<dbReference type="InterPro" id="IPR013783">
    <property type="entry name" value="Ig-like_fold"/>
</dbReference>
<dbReference type="InterPro" id="IPR013098">
    <property type="entry name" value="Ig_I-set"/>
</dbReference>
<name>A0A8B6GN02_MYTGA</name>
<protein>
    <recommendedName>
        <fullName evidence="1">Ig-like domain-containing protein</fullName>
    </recommendedName>
</protein>
<evidence type="ECO:0000259" key="1">
    <source>
        <dbReference type="PROSITE" id="PS50835"/>
    </source>
</evidence>
<dbReference type="PROSITE" id="PS50835">
    <property type="entry name" value="IG_LIKE"/>
    <property type="match status" value="1"/>
</dbReference>
<dbReference type="Proteomes" id="UP000596742">
    <property type="component" value="Unassembled WGS sequence"/>
</dbReference>
<gene>
    <name evidence="2" type="ORF">MGAL_10B027098</name>
</gene>
<dbReference type="SUPFAM" id="SSF48726">
    <property type="entry name" value="Immunoglobulin"/>
    <property type="match status" value="1"/>
</dbReference>
<dbReference type="AlphaFoldDB" id="A0A8B6GN02"/>
<evidence type="ECO:0000313" key="3">
    <source>
        <dbReference type="Proteomes" id="UP000596742"/>
    </source>
</evidence>
<dbReference type="Pfam" id="PF07679">
    <property type="entry name" value="I-set"/>
    <property type="match status" value="1"/>
</dbReference>
<feature type="non-terminal residue" evidence="2">
    <location>
        <position position="67"/>
    </location>
</feature>
<reference evidence="2" key="1">
    <citation type="submission" date="2018-11" db="EMBL/GenBank/DDBJ databases">
        <authorList>
            <person name="Alioto T."/>
            <person name="Alioto T."/>
        </authorList>
    </citation>
    <scope>NUCLEOTIDE SEQUENCE</scope>
</reference>
<evidence type="ECO:0000313" key="2">
    <source>
        <dbReference type="EMBL" id="VDI66246.1"/>
    </source>
</evidence>
<sequence>MTCKVCPGSQPVKWIKDGNEIRQSENCQMYNEDAHYKLKLRNTITSDNGQYVVQVGQLSRKLHLRII</sequence>
<organism evidence="2 3">
    <name type="scientific">Mytilus galloprovincialis</name>
    <name type="common">Mediterranean mussel</name>
    <dbReference type="NCBI Taxonomy" id="29158"/>
    <lineage>
        <taxon>Eukaryota</taxon>
        <taxon>Metazoa</taxon>
        <taxon>Spiralia</taxon>
        <taxon>Lophotrochozoa</taxon>
        <taxon>Mollusca</taxon>
        <taxon>Bivalvia</taxon>
        <taxon>Autobranchia</taxon>
        <taxon>Pteriomorphia</taxon>
        <taxon>Mytilida</taxon>
        <taxon>Mytiloidea</taxon>
        <taxon>Mytilidae</taxon>
        <taxon>Mytilinae</taxon>
        <taxon>Mytilus</taxon>
    </lineage>
</organism>
<dbReference type="InterPro" id="IPR007110">
    <property type="entry name" value="Ig-like_dom"/>
</dbReference>
<accession>A0A8B6GN02</accession>
<proteinExistence type="predicted"/>
<dbReference type="EMBL" id="UYJE01008688">
    <property type="protein sequence ID" value="VDI66246.1"/>
    <property type="molecule type" value="Genomic_DNA"/>
</dbReference>
<dbReference type="Gene3D" id="2.60.40.10">
    <property type="entry name" value="Immunoglobulins"/>
    <property type="match status" value="1"/>
</dbReference>
<keyword evidence="3" id="KW-1185">Reference proteome</keyword>
<feature type="domain" description="Ig-like" evidence="1">
    <location>
        <begin position="1"/>
        <end position="63"/>
    </location>
</feature>
<comment type="caution">
    <text evidence="2">The sequence shown here is derived from an EMBL/GenBank/DDBJ whole genome shotgun (WGS) entry which is preliminary data.</text>
</comment>
<dbReference type="InterPro" id="IPR036179">
    <property type="entry name" value="Ig-like_dom_sf"/>
</dbReference>